<gene>
    <name evidence="3" type="ORF">G7Y82_04825</name>
</gene>
<evidence type="ECO:0000259" key="2">
    <source>
        <dbReference type="PROSITE" id="PS51352"/>
    </source>
</evidence>
<keyword evidence="1" id="KW-0676">Redox-active center</keyword>
<feature type="domain" description="Thioredoxin" evidence="2">
    <location>
        <begin position="31"/>
        <end position="172"/>
    </location>
</feature>
<dbReference type="Gene3D" id="3.40.30.10">
    <property type="entry name" value="Glutaredoxin"/>
    <property type="match status" value="1"/>
</dbReference>
<dbReference type="GO" id="GO:0015036">
    <property type="term" value="F:disulfide oxidoreductase activity"/>
    <property type="evidence" value="ECO:0007669"/>
    <property type="project" value="UniProtKB-ARBA"/>
</dbReference>
<dbReference type="EMBL" id="JAAVXB010000002">
    <property type="protein sequence ID" value="NKF21630.1"/>
    <property type="molecule type" value="Genomic_DNA"/>
</dbReference>
<accession>A0A969WB33</accession>
<evidence type="ECO:0000313" key="3">
    <source>
        <dbReference type="EMBL" id="NKF21630.1"/>
    </source>
</evidence>
<dbReference type="PROSITE" id="PS00194">
    <property type="entry name" value="THIOREDOXIN_1"/>
    <property type="match status" value="1"/>
</dbReference>
<dbReference type="PANTHER" id="PTHR42852">
    <property type="entry name" value="THIOL:DISULFIDE INTERCHANGE PROTEIN DSBE"/>
    <property type="match status" value="1"/>
</dbReference>
<dbReference type="GO" id="GO:0016209">
    <property type="term" value="F:antioxidant activity"/>
    <property type="evidence" value="ECO:0007669"/>
    <property type="project" value="InterPro"/>
</dbReference>
<dbReference type="InterPro" id="IPR036249">
    <property type="entry name" value="Thioredoxin-like_sf"/>
</dbReference>
<dbReference type="SUPFAM" id="SSF52833">
    <property type="entry name" value="Thioredoxin-like"/>
    <property type="match status" value="1"/>
</dbReference>
<organism evidence="3 4">
    <name type="scientific">Solimonas marina</name>
    <dbReference type="NCBI Taxonomy" id="2714601"/>
    <lineage>
        <taxon>Bacteria</taxon>
        <taxon>Pseudomonadati</taxon>
        <taxon>Pseudomonadota</taxon>
        <taxon>Gammaproteobacteria</taxon>
        <taxon>Nevskiales</taxon>
        <taxon>Nevskiaceae</taxon>
        <taxon>Solimonas</taxon>
    </lineage>
</organism>
<name>A0A969WB33_9GAMM</name>
<comment type="caution">
    <text evidence="3">The sequence shown here is derived from an EMBL/GenBank/DDBJ whole genome shotgun (WGS) entry which is preliminary data.</text>
</comment>
<evidence type="ECO:0000256" key="1">
    <source>
        <dbReference type="ARBA" id="ARBA00023284"/>
    </source>
</evidence>
<dbReference type="CDD" id="cd02966">
    <property type="entry name" value="TlpA_like_family"/>
    <property type="match status" value="1"/>
</dbReference>
<dbReference type="PANTHER" id="PTHR42852:SF18">
    <property type="entry name" value="CHROMOSOME UNDETERMINED SCAFFOLD_47, WHOLE GENOME SHOTGUN SEQUENCE"/>
    <property type="match status" value="1"/>
</dbReference>
<reference evidence="3" key="1">
    <citation type="submission" date="2020-03" db="EMBL/GenBank/DDBJ databases">
        <title>Solimonas marina sp. nov., isolated from deep seawater of the Pacific Ocean.</title>
        <authorList>
            <person name="Liu X."/>
            <person name="Lai Q."/>
            <person name="Sun F."/>
            <person name="Gai Y."/>
            <person name="Li G."/>
            <person name="Shao Z."/>
        </authorList>
    </citation>
    <scope>NUCLEOTIDE SEQUENCE</scope>
    <source>
        <strain evidence="3">C16B3</strain>
    </source>
</reference>
<dbReference type="Pfam" id="PF00578">
    <property type="entry name" value="AhpC-TSA"/>
    <property type="match status" value="1"/>
</dbReference>
<dbReference type="PROSITE" id="PS51352">
    <property type="entry name" value="THIOREDOXIN_2"/>
    <property type="match status" value="1"/>
</dbReference>
<keyword evidence="4" id="KW-1185">Reference proteome</keyword>
<dbReference type="AlphaFoldDB" id="A0A969WB33"/>
<dbReference type="Proteomes" id="UP000653472">
    <property type="component" value="Unassembled WGS sequence"/>
</dbReference>
<dbReference type="InterPro" id="IPR017937">
    <property type="entry name" value="Thioredoxin_CS"/>
</dbReference>
<dbReference type="InterPro" id="IPR000866">
    <property type="entry name" value="AhpC/TSA"/>
</dbReference>
<proteinExistence type="predicted"/>
<dbReference type="InterPro" id="IPR050553">
    <property type="entry name" value="Thioredoxin_ResA/DsbE_sf"/>
</dbReference>
<sequence>MRKFVIIFCLALVGAVAGGFSYWYLHSTPSQDVSAVAPPINFHTLDGKTISLQNLHGHWVLINFWASWCAPCMNEIPHLVQAQSDYASLGLKIVGPALDEADAVRPMLTRFHINYPVTADFTGGDQAMRALGNDRGALPFSVLIDPDGFVAERILGGMSAEQLQSLLNRHLGNG</sequence>
<evidence type="ECO:0000313" key="4">
    <source>
        <dbReference type="Proteomes" id="UP000653472"/>
    </source>
</evidence>
<protein>
    <submittedName>
        <fullName evidence="3">Redoxin family protein</fullName>
    </submittedName>
</protein>
<dbReference type="RefSeq" id="WP_168146877.1">
    <property type="nucleotide sequence ID" value="NZ_JAAVXB010000002.1"/>
</dbReference>
<dbReference type="InterPro" id="IPR013766">
    <property type="entry name" value="Thioredoxin_domain"/>
</dbReference>